<evidence type="ECO:0000259" key="2">
    <source>
        <dbReference type="Pfam" id="PF07859"/>
    </source>
</evidence>
<dbReference type="AlphaFoldDB" id="L8HI58"/>
<accession>L8HI58</accession>
<dbReference type="InterPro" id="IPR013094">
    <property type="entry name" value="AB_hydrolase_3"/>
</dbReference>
<sequence length="370" mass="41098">MKKALLVPLVVVALAVGLTAFHANFISQDRVDWRIKYLMDPAVRLVFRAAGMDKDEGRFDRAAFQRFMLSHEPTTGGEFVDGVRSEDLLVPPHEYPPNPHPLLADVASPAPAAVSVRVFEPKLEKNESLPVMIYIHGGGFTLGTGKDWAMNHVATRFAREGKMVVVSVDYRLAPEHPFPAAIEDCYSVLQWVARHGDGHPALAKADLEDHHRSAGGNLAAVLSLMAVERNAPVRVAYQLLIYPTCMAPPTPSAIEFADAYILPKWSSKFFKSQYLLGHDHAITAHHYLNPTKASFLDQSPHTHIVVAELDPLRDEGKDLGEQLKAAGVDCEVTQYNDTVHGFVGFWFLPESEAFFVHAIPRMLHHLHREA</sequence>
<dbReference type="OrthoDB" id="14627at2759"/>
<dbReference type="EMBL" id="KB007838">
    <property type="protein sequence ID" value="ELR24071.1"/>
    <property type="molecule type" value="Genomic_DNA"/>
</dbReference>
<dbReference type="SUPFAM" id="SSF53474">
    <property type="entry name" value="alpha/beta-Hydrolases"/>
    <property type="match status" value="1"/>
</dbReference>
<keyword evidence="4" id="KW-1185">Reference proteome</keyword>
<dbReference type="InterPro" id="IPR029058">
    <property type="entry name" value="AB_hydrolase_fold"/>
</dbReference>
<dbReference type="Gene3D" id="3.40.50.1820">
    <property type="entry name" value="alpha/beta hydrolase"/>
    <property type="match status" value="1"/>
</dbReference>
<proteinExistence type="predicted"/>
<reference evidence="3 4" key="1">
    <citation type="journal article" date="2013" name="Genome Biol.">
        <title>Genome of Acanthamoeba castellanii highlights extensive lateral gene transfer and early evolution of tyrosine kinase signaling.</title>
        <authorList>
            <person name="Clarke M."/>
            <person name="Lohan A.J."/>
            <person name="Liu B."/>
            <person name="Lagkouvardos I."/>
            <person name="Roy S."/>
            <person name="Zafar N."/>
            <person name="Bertelli C."/>
            <person name="Schilde C."/>
            <person name="Kianianmomeni A."/>
            <person name="Burglin T.R."/>
            <person name="Frech C."/>
            <person name="Turcotte B."/>
            <person name="Kopec K.O."/>
            <person name="Synnott J.M."/>
            <person name="Choo C."/>
            <person name="Paponov I."/>
            <person name="Finkler A."/>
            <person name="Soon Heng Tan C."/>
            <person name="Hutchins A.P."/>
            <person name="Weinmeier T."/>
            <person name="Rattei T."/>
            <person name="Chu J.S."/>
            <person name="Gimenez G."/>
            <person name="Irimia M."/>
            <person name="Rigden D.J."/>
            <person name="Fitzpatrick D.A."/>
            <person name="Lorenzo-Morales J."/>
            <person name="Bateman A."/>
            <person name="Chiu C.H."/>
            <person name="Tang P."/>
            <person name="Hegemann P."/>
            <person name="Fromm H."/>
            <person name="Raoult D."/>
            <person name="Greub G."/>
            <person name="Miranda-Saavedra D."/>
            <person name="Chen N."/>
            <person name="Nash P."/>
            <person name="Ginger M.L."/>
            <person name="Horn M."/>
            <person name="Schaap P."/>
            <person name="Caler L."/>
            <person name="Loftus B."/>
        </authorList>
    </citation>
    <scope>NUCLEOTIDE SEQUENCE [LARGE SCALE GENOMIC DNA]</scope>
    <source>
        <strain evidence="3 4">Neff</strain>
    </source>
</reference>
<keyword evidence="1" id="KW-0732">Signal</keyword>
<dbReference type="InterPro" id="IPR050466">
    <property type="entry name" value="Carboxylest/Gibb_receptor"/>
</dbReference>
<name>L8HI58_ACACF</name>
<dbReference type="VEuPathDB" id="AmoebaDB:ACA1_019190"/>
<evidence type="ECO:0000313" key="3">
    <source>
        <dbReference type="EMBL" id="ELR24071.1"/>
    </source>
</evidence>
<dbReference type="PANTHER" id="PTHR23024:SF24">
    <property type="entry name" value="ALPHA_BETA HYDROLASE FOLD-3 DOMAIN-CONTAINING PROTEIN"/>
    <property type="match status" value="1"/>
</dbReference>
<dbReference type="PANTHER" id="PTHR23024">
    <property type="entry name" value="ARYLACETAMIDE DEACETYLASE"/>
    <property type="match status" value="1"/>
</dbReference>
<dbReference type="GO" id="GO:0016787">
    <property type="term" value="F:hydrolase activity"/>
    <property type="evidence" value="ECO:0007669"/>
    <property type="project" value="InterPro"/>
</dbReference>
<evidence type="ECO:0000256" key="1">
    <source>
        <dbReference type="SAM" id="SignalP"/>
    </source>
</evidence>
<feature type="signal peptide" evidence="1">
    <location>
        <begin position="1"/>
        <end position="20"/>
    </location>
</feature>
<dbReference type="STRING" id="1257118.L8HI58"/>
<gene>
    <name evidence="3" type="ORF">ACA1_019190</name>
</gene>
<dbReference type="RefSeq" id="XP_004353599.1">
    <property type="nucleotide sequence ID" value="XM_004353547.1"/>
</dbReference>
<feature type="chain" id="PRO_5003990485" evidence="1">
    <location>
        <begin position="21"/>
        <end position="370"/>
    </location>
</feature>
<dbReference type="OMA" id="CRNAVET"/>
<dbReference type="KEGG" id="acan:ACA1_019190"/>
<dbReference type="Pfam" id="PF07859">
    <property type="entry name" value="Abhydrolase_3"/>
    <property type="match status" value="1"/>
</dbReference>
<dbReference type="GeneID" id="14925073"/>
<organism evidence="3 4">
    <name type="scientific">Acanthamoeba castellanii (strain ATCC 30010 / Neff)</name>
    <dbReference type="NCBI Taxonomy" id="1257118"/>
    <lineage>
        <taxon>Eukaryota</taxon>
        <taxon>Amoebozoa</taxon>
        <taxon>Discosea</taxon>
        <taxon>Longamoebia</taxon>
        <taxon>Centramoebida</taxon>
        <taxon>Acanthamoebidae</taxon>
        <taxon>Acanthamoeba</taxon>
    </lineage>
</organism>
<dbReference type="Proteomes" id="UP000011083">
    <property type="component" value="Unassembled WGS sequence"/>
</dbReference>
<evidence type="ECO:0000313" key="4">
    <source>
        <dbReference type="Proteomes" id="UP000011083"/>
    </source>
</evidence>
<protein>
    <submittedName>
        <fullName evidence="3">Lipase/esterase, putative</fullName>
    </submittedName>
</protein>
<feature type="domain" description="Alpha/beta hydrolase fold-3" evidence="2">
    <location>
        <begin position="132"/>
        <end position="343"/>
    </location>
</feature>